<sequence length="287" mass="31782">MMLERMDPDIAGLLMPKEEILLVASQSKVAPGGSISAPDKIYITTSRVLFKDPKMFGLRANIIAVKYEEIATVMLKRGVFSTEILLKPRASFQHIDLPAVDKQVALQVSSLIQKGMRGELASRKAAAPKQGPHHPEPAMRLELEKPKLDTLDRLERLALMKHQGMITEEEFAILKEELMLGIKPQISGETLVSVVQPQPQPQLEIKTEPPKPAAVQQEVEKPKEEMIACRYCGFATVPQASKFCPDCGKDLKAETNVWKMCPACDTLTTNDAAFCSACKQKFPETLS</sequence>
<dbReference type="Pfam" id="PF12773">
    <property type="entry name" value="DZR"/>
    <property type="match status" value="1"/>
</dbReference>
<dbReference type="Proteomes" id="UP000027093">
    <property type="component" value="Chromosome"/>
</dbReference>
<evidence type="ECO:0000313" key="4">
    <source>
        <dbReference type="Proteomes" id="UP000027093"/>
    </source>
</evidence>
<protein>
    <recommendedName>
        <fullName evidence="5">DZANK-type domain-containing protein</fullName>
    </recommendedName>
</protein>
<evidence type="ECO:0000313" key="3">
    <source>
        <dbReference type="EMBL" id="AIC14634.1"/>
    </source>
</evidence>
<organism evidence="3 4">
    <name type="scientific">Nitrososphaera viennensis EN76</name>
    <dbReference type="NCBI Taxonomy" id="926571"/>
    <lineage>
        <taxon>Archaea</taxon>
        <taxon>Nitrososphaerota</taxon>
        <taxon>Nitrososphaeria</taxon>
        <taxon>Nitrososphaerales</taxon>
        <taxon>Nitrososphaeraceae</taxon>
        <taxon>Nitrososphaera</taxon>
    </lineage>
</organism>
<dbReference type="RefSeq" id="WP_084790577.1">
    <property type="nucleotide sequence ID" value="NZ_CP007536.1"/>
</dbReference>
<proteinExistence type="predicted"/>
<dbReference type="InterPro" id="IPR025874">
    <property type="entry name" value="DZR"/>
</dbReference>
<dbReference type="EMBL" id="CP007536">
    <property type="protein sequence ID" value="AIC14634.1"/>
    <property type="molecule type" value="Genomic_DNA"/>
</dbReference>
<keyword evidence="4" id="KW-1185">Reference proteome</keyword>
<dbReference type="STRING" id="926571.NVIE_004390"/>
<dbReference type="OrthoDB" id="12348at2157"/>
<feature type="domain" description="DZANK-type" evidence="1">
    <location>
        <begin position="229"/>
        <end position="278"/>
    </location>
</feature>
<dbReference type="GeneID" id="74945700"/>
<dbReference type="KEGG" id="nvn:NVIE_004390"/>
<dbReference type="AlphaFoldDB" id="A0A060HD17"/>
<gene>
    <name evidence="3" type="ORF">NVIE_004390</name>
</gene>
<feature type="domain" description="YokE-like PH" evidence="2">
    <location>
        <begin position="14"/>
        <end position="112"/>
    </location>
</feature>
<reference evidence="3 4" key="1">
    <citation type="journal article" date="2014" name="Int. J. Syst. Evol. Microbiol.">
        <title>Nitrososphaera viennensis gen. nov., sp. nov., an aerobic and mesophilic, ammonia-oxidizing archaeon from soil and a member of the archaeal phylum Thaumarchaeota.</title>
        <authorList>
            <person name="Stieglmeier M."/>
            <person name="Klingl A."/>
            <person name="Alves R.J."/>
            <person name="Rittmann S.K."/>
            <person name="Melcher M."/>
            <person name="Leisch N."/>
            <person name="Schleper C."/>
        </authorList>
    </citation>
    <scope>NUCLEOTIDE SEQUENCE [LARGE SCALE GENOMIC DNA]</scope>
    <source>
        <strain evidence="3">EN76</strain>
    </source>
</reference>
<dbReference type="Pfam" id="PF14470">
    <property type="entry name" value="bPH_3"/>
    <property type="match status" value="1"/>
</dbReference>
<dbReference type="InterPro" id="IPR039519">
    <property type="entry name" value="YokE-like_PH"/>
</dbReference>
<evidence type="ECO:0008006" key="5">
    <source>
        <dbReference type="Google" id="ProtNLM"/>
    </source>
</evidence>
<evidence type="ECO:0000259" key="1">
    <source>
        <dbReference type="Pfam" id="PF12773"/>
    </source>
</evidence>
<name>A0A060HD17_9ARCH</name>
<evidence type="ECO:0000259" key="2">
    <source>
        <dbReference type="Pfam" id="PF14470"/>
    </source>
</evidence>
<accession>A0A060HD17</accession>
<dbReference type="HOGENOM" id="CLU_084400_0_0_2"/>